<evidence type="ECO:0000256" key="1">
    <source>
        <dbReference type="SAM" id="MobiDB-lite"/>
    </source>
</evidence>
<dbReference type="EMBL" id="ML996218">
    <property type="protein sequence ID" value="KAF2730401.1"/>
    <property type="molecule type" value="Genomic_DNA"/>
</dbReference>
<dbReference type="OrthoDB" id="3799620at2759"/>
<reference evidence="2" key="1">
    <citation type="journal article" date="2020" name="Stud. Mycol.">
        <title>101 Dothideomycetes genomes: a test case for predicting lifestyles and emergence of pathogens.</title>
        <authorList>
            <person name="Haridas S."/>
            <person name="Albert R."/>
            <person name="Binder M."/>
            <person name="Bloem J."/>
            <person name="Labutti K."/>
            <person name="Salamov A."/>
            <person name="Andreopoulos B."/>
            <person name="Baker S."/>
            <person name="Barry K."/>
            <person name="Bills G."/>
            <person name="Bluhm B."/>
            <person name="Cannon C."/>
            <person name="Castanera R."/>
            <person name="Culley D."/>
            <person name="Daum C."/>
            <person name="Ezra D."/>
            <person name="Gonzalez J."/>
            <person name="Henrissat B."/>
            <person name="Kuo A."/>
            <person name="Liang C."/>
            <person name="Lipzen A."/>
            <person name="Lutzoni F."/>
            <person name="Magnuson J."/>
            <person name="Mondo S."/>
            <person name="Nolan M."/>
            <person name="Ohm R."/>
            <person name="Pangilinan J."/>
            <person name="Park H.-J."/>
            <person name="Ramirez L."/>
            <person name="Alfaro M."/>
            <person name="Sun H."/>
            <person name="Tritt A."/>
            <person name="Yoshinaga Y."/>
            <person name="Zwiers L.-H."/>
            <person name="Turgeon B."/>
            <person name="Goodwin S."/>
            <person name="Spatafora J."/>
            <person name="Crous P."/>
            <person name="Grigoriev I."/>
        </authorList>
    </citation>
    <scope>NUCLEOTIDE SEQUENCE</scope>
    <source>
        <strain evidence="2">CBS 125425</strain>
    </source>
</reference>
<feature type="compositionally biased region" description="Polar residues" evidence="1">
    <location>
        <begin position="15"/>
        <end position="30"/>
    </location>
</feature>
<feature type="region of interest" description="Disordered" evidence="1">
    <location>
        <begin position="1"/>
        <end position="89"/>
    </location>
</feature>
<organism evidence="2 3">
    <name type="scientific">Polyplosphaeria fusca</name>
    <dbReference type="NCBI Taxonomy" id="682080"/>
    <lineage>
        <taxon>Eukaryota</taxon>
        <taxon>Fungi</taxon>
        <taxon>Dikarya</taxon>
        <taxon>Ascomycota</taxon>
        <taxon>Pezizomycotina</taxon>
        <taxon>Dothideomycetes</taxon>
        <taxon>Pleosporomycetidae</taxon>
        <taxon>Pleosporales</taxon>
        <taxon>Tetraplosphaeriaceae</taxon>
        <taxon>Polyplosphaeria</taxon>
    </lineage>
</organism>
<comment type="caution">
    <text evidence="2">The sequence shown here is derived from an EMBL/GenBank/DDBJ whole genome shotgun (WGS) entry which is preliminary data.</text>
</comment>
<name>A0A9P4QT13_9PLEO</name>
<accession>A0A9P4QT13</accession>
<proteinExistence type="predicted"/>
<evidence type="ECO:0000313" key="2">
    <source>
        <dbReference type="EMBL" id="KAF2730401.1"/>
    </source>
</evidence>
<gene>
    <name evidence="2" type="ORF">EJ04DRAFT_46397</name>
</gene>
<protein>
    <submittedName>
        <fullName evidence="2">Uncharacterized protein</fullName>
    </submittedName>
</protein>
<dbReference type="AlphaFoldDB" id="A0A9P4QT13"/>
<keyword evidence="3" id="KW-1185">Reference proteome</keyword>
<dbReference type="Proteomes" id="UP000799444">
    <property type="component" value="Unassembled WGS sequence"/>
</dbReference>
<evidence type="ECO:0000313" key="3">
    <source>
        <dbReference type="Proteomes" id="UP000799444"/>
    </source>
</evidence>
<sequence length="359" mass="41445">MTIPRLRLAPASFTPRLQTSTQPVTNNMVETQRKKRGDAAQNTDQLMKPKLQSHASPQTSVMAPRSRKRKSASRKEDTPRVKRGKGYSNEPKNDHFPFFALPRELRDLVYTHIWTSTHALRIKFKNEAMRHHDSSDRYYSRLPRSVLASRQLWLESIQQLQTHSDWIVGYSHKPAAPSRTDALSALTPWMGESLHLHIPELNMEAELHASQTTASHKFRIDVYIVRWLRALMMRVPRSPRIKLLCLHMFMNIHGDYIQDEFGSDVNLEPLSMLGALTRLESMEVQVQFSITCIEIPEKELSARQRMRVQEGVIEEIERVGRALVGEGKMEMVNMEKRIRPQGVSKDSCAVRWVGTFKRA</sequence>